<dbReference type="EMBL" id="LBPP01000007">
    <property type="protein sequence ID" value="KKP60899.1"/>
    <property type="molecule type" value="Genomic_DNA"/>
</dbReference>
<protein>
    <submittedName>
        <fullName evidence="4">Excinuclease ABC subunit C</fullName>
    </submittedName>
</protein>
<dbReference type="PROSITE" id="PS50164">
    <property type="entry name" value="GIY_YIG"/>
    <property type="match status" value="1"/>
</dbReference>
<evidence type="ECO:0000256" key="1">
    <source>
        <dbReference type="ARBA" id="ARBA00007435"/>
    </source>
</evidence>
<dbReference type="InterPro" id="IPR035901">
    <property type="entry name" value="GIY-YIG_endonuc_sf"/>
</dbReference>
<evidence type="ECO:0000259" key="3">
    <source>
        <dbReference type="PROSITE" id="PS50164"/>
    </source>
</evidence>
<accession>A0A0G0AV49</accession>
<dbReference type="PANTHER" id="PTHR34477:SF5">
    <property type="entry name" value="BSL5627 PROTEIN"/>
    <property type="match status" value="1"/>
</dbReference>
<dbReference type="Gene3D" id="3.40.1440.10">
    <property type="entry name" value="GIY-YIG endonuclease"/>
    <property type="match status" value="1"/>
</dbReference>
<comment type="similarity">
    <text evidence="1">Belongs to the UPF0213 family.</text>
</comment>
<name>A0A0G0AV49_9BACT</name>
<comment type="caution">
    <text evidence="4">The sequence shown here is derived from an EMBL/GenBank/DDBJ whole genome shotgun (WGS) entry which is preliminary data.</text>
</comment>
<dbReference type="InterPro" id="IPR050190">
    <property type="entry name" value="UPF0213_domain"/>
</dbReference>
<sequence length="121" mass="14419">MTKNKIIIPTALVSSRAKSRDLDIILIMISSYFIYILSSYSGVLYIGVTNNLQRRVYEHKNELVDGFSKKYKCKSLVYFEEYEDINLAIAREKQLKNWNRKKKEWLIKKINTDFKDLSKNW</sequence>
<dbReference type="Pfam" id="PF01541">
    <property type="entry name" value="GIY-YIG"/>
    <property type="match status" value="1"/>
</dbReference>
<organism evidence="4 5">
    <name type="scientific">Candidatus Roizmanbacteria bacterium GW2011_GWA2_34_18</name>
    <dbReference type="NCBI Taxonomy" id="1618477"/>
    <lineage>
        <taxon>Bacteria</taxon>
        <taxon>Candidatus Roizmaniibacteriota</taxon>
    </lineage>
</organism>
<keyword evidence="2" id="KW-0472">Membrane</keyword>
<dbReference type="InterPro" id="IPR000305">
    <property type="entry name" value="GIY-YIG_endonuc"/>
</dbReference>
<dbReference type="SUPFAM" id="SSF82771">
    <property type="entry name" value="GIY-YIG endonuclease"/>
    <property type="match status" value="1"/>
</dbReference>
<reference evidence="4 5" key="1">
    <citation type="journal article" date="2015" name="Nature">
        <title>rRNA introns, odd ribosomes, and small enigmatic genomes across a large radiation of phyla.</title>
        <authorList>
            <person name="Brown C.T."/>
            <person name="Hug L.A."/>
            <person name="Thomas B.C."/>
            <person name="Sharon I."/>
            <person name="Castelle C.J."/>
            <person name="Singh A."/>
            <person name="Wilkins M.J."/>
            <person name="Williams K.H."/>
            <person name="Banfield J.F."/>
        </authorList>
    </citation>
    <scope>NUCLEOTIDE SEQUENCE [LARGE SCALE GENOMIC DNA]</scope>
</reference>
<proteinExistence type="inferred from homology"/>
<evidence type="ECO:0000313" key="5">
    <source>
        <dbReference type="Proteomes" id="UP000034688"/>
    </source>
</evidence>
<dbReference type="AlphaFoldDB" id="A0A0G0AV49"/>
<feature type="domain" description="GIY-YIG" evidence="3">
    <location>
        <begin position="30"/>
        <end position="105"/>
    </location>
</feature>
<evidence type="ECO:0000313" key="4">
    <source>
        <dbReference type="EMBL" id="KKP60899.1"/>
    </source>
</evidence>
<feature type="transmembrane region" description="Helical" evidence="2">
    <location>
        <begin position="24"/>
        <end position="48"/>
    </location>
</feature>
<evidence type="ECO:0000256" key="2">
    <source>
        <dbReference type="SAM" id="Phobius"/>
    </source>
</evidence>
<keyword evidence="2" id="KW-1133">Transmembrane helix</keyword>
<keyword evidence="2" id="KW-0812">Transmembrane</keyword>
<dbReference type="CDD" id="cd10448">
    <property type="entry name" value="GIY-YIG_unchar_3"/>
    <property type="match status" value="1"/>
</dbReference>
<dbReference type="PANTHER" id="PTHR34477">
    <property type="entry name" value="UPF0213 PROTEIN YHBQ"/>
    <property type="match status" value="1"/>
</dbReference>
<dbReference type="STRING" id="1618477.UR54_C0007G0012"/>
<dbReference type="Proteomes" id="UP000034688">
    <property type="component" value="Unassembled WGS sequence"/>
</dbReference>
<gene>
    <name evidence="4" type="ORF">UR54_C0007G0012</name>
</gene>